<dbReference type="InterPro" id="IPR018247">
    <property type="entry name" value="EF_Hand_1_Ca_BS"/>
</dbReference>
<dbReference type="AlphaFoldDB" id="A0A0C3P4E2"/>
<protein>
    <recommendedName>
        <fullName evidence="3">EF-hand domain-containing protein</fullName>
    </recommendedName>
</protein>
<reference evidence="5" key="2">
    <citation type="submission" date="2015-01" db="EMBL/GenBank/DDBJ databases">
        <title>Evolutionary Origins and Diversification of the Mycorrhizal Mutualists.</title>
        <authorList>
            <consortium name="DOE Joint Genome Institute"/>
            <consortium name="Mycorrhizal Genomics Consortium"/>
            <person name="Kohler A."/>
            <person name="Kuo A."/>
            <person name="Nagy L.G."/>
            <person name="Floudas D."/>
            <person name="Copeland A."/>
            <person name="Barry K.W."/>
            <person name="Cichocki N."/>
            <person name="Veneault-Fourrey C."/>
            <person name="LaButti K."/>
            <person name="Lindquist E.A."/>
            <person name="Lipzen A."/>
            <person name="Lundell T."/>
            <person name="Morin E."/>
            <person name="Murat C."/>
            <person name="Riley R."/>
            <person name="Ohm R."/>
            <person name="Sun H."/>
            <person name="Tunlid A."/>
            <person name="Henrissat B."/>
            <person name="Grigoriev I.V."/>
            <person name="Hibbett D.S."/>
            <person name="Martin F."/>
        </authorList>
    </citation>
    <scope>NUCLEOTIDE SEQUENCE [LARGE SCALE GENOMIC DNA]</scope>
    <source>
        <strain evidence="5">Marx 270</strain>
    </source>
</reference>
<evidence type="ECO:0000313" key="5">
    <source>
        <dbReference type="Proteomes" id="UP000054217"/>
    </source>
</evidence>
<dbReference type="STRING" id="870435.A0A0C3P4E2"/>
<dbReference type="SUPFAM" id="SSF47473">
    <property type="entry name" value="EF-hand"/>
    <property type="match status" value="1"/>
</dbReference>
<dbReference type="InterPro" id="IPR002048">
    <property type="entry name" value="EF_hand_dom"/>
</dbReference>
<name>A0A0C3P4E2_PISTI</name>
<dbReference type="InParanoid" id="A0A0C3P4E2"/>
<dbReference type="FunFam" id="1.10.238.10:FF:000001">
    <property type="entry name" value="Calmodulin 1"/>
    <property type="match status" value="1"/>
</dbReference>
<keyword evidence="5" id="KW-1185">Reference proteome</keyword>
<dbReference type="CDD" id="cd00051">
    <property type="entry name" value="EFh"/>
    <property type="match status" value="1"/>
</dbReference>
<dbReference type="Proteomes" id="UP000054217">
    <property type="component" value="Unassembled WGS sequence"/>
</dbReference>
<dbReference type="HOGENOM" id="CLU_061288_22_1_1"/>
<evidence type="ECO:0000259" key="3">
    <source>
        <dbReference type="PROSITE" id="PS50222"/>
    </source>
</evidence>
<sequence>DGDGMITAKELGTVMCLLAQSLTDAELEDMVNETNEDDEAVADFPEFDAWMTRKVHCTDSQEKSRNAFKALDKDENGLISMAELRCIMAYLGEELTDEEATEMVRETDVAGEAQISYDGESSD</sequence>
<dbReference type="EMBL" id="KN831958">
    <property type="protein sequence ID" value="KIO07905.1"/>
    <property type="molecule type" value="Genomic_DNA"/>
</dbReference>
<keyword evidence="2" id="KW-0106">Calcium</keyword>
<keyword evidence="1" id="KW-0677">Repeat</keyword>
<dbReference type="Pfam" id="PF13499">
    <property type="entry name" value="EF-hand_7"/>
    <property type="match status" value="1"/>
</dbReference>
<feature type="domain" description="EF-hand" evidence="3">
    <location>
        <begin position="59"/>
        <end position="94"/>
    </location>
</feature>
<dbReference type="Gene3D" id="1.10.238.10">
    <property type="entry name" value="EF-hand"/>
    <property type="match status" value="2"/>
</dbReference>
<evidence type="ECO:0000256" key="1">
    <source>
        <dbReference type="ARBA" id="ARBA00022737"/>
    </source>
</evidence>
<evidence type="ECO:0000313" key="4">
    <source>
        <dbReference type="EMBL" id="KIO07905.1"/>
    </source>
</evidence>
<reference evidence="4 5" key="1">
    <citation type="submission" date="2014-04" db="EMBL/GenBank/DDBJ databases">
        <authorList>
            <consortium name="DOE Joint Genome Institute"/>
            <person name="Kuo A."/>
            <person name="Kohler A."/>
            <person name="Costa M.D."/>
            <person name="Nagy L.G."/>
            <person name="Floudas D."/>
            <person name="Copeland A."/>
            <person name="Barry K.W."/>
            <person name="Cichocki N."/>
            <person name="Veneault-Fourrey C."/>
            <person name="LaButti K."/>
            <person name="Lindquist E.A."/>
            <person name="Lipzen A."/>
            <person name="Lundell T."/>
            <person name="Morin E."/>
            <person name="Murat C."/>
            <person name="Sun H."/>
            <person name="Tunlid A."/>
            <person name="Henrissat B."/>
            <person name="Grigoriev I.V."/>
            <person name="Hibbett D.S."/>
            <person name="Martin F."/>
            <person name="Nordberg H.P."/>
            <person name="Cantor M.N."/>
            <person name="Hua S.X."/>
        </authorList>
    </citation>
    <scope>NUCLEOTIDE SEQUENCE [LARGE SCALE GENOMIC DNA]</scope>
    <source>
        <strain evidence="4 5">Marx 270</strain>
    </source>
</reference>
<feature type="domain" description="EF-hand" evidence="3">
    <location>
        <begin position="1"/>
        <end position="21"/>
    </location>
</feature>
<dbReference type="PROSITE" id="PS00018">
    <property type="entry name" value="EF_HAND_1"/>
    <property type="match status" value="1"/>
</dbReference>
<feature type="non-terminal residue" evidence="4">
    <location>
        <position position="1"/>
    </location>
</feature>
<evidence type="ECO:0000256" key="2">
    <source>
        <dbReference type="ARBA" id="ARBA00022837"/>
    </source>
</evidence>
<dbReference type="OrthoDB" id="26525at2759"/>
<dbReference type="PROSITE" id="PS50222">
    <property type="entry name" value="EF_HAND_2"/>
    <property type="match status" value="2"/>
</dbReference>
<accession>A0A0C3P4E2</accession>
<organism evidence="4 5">
    <name type="scientific">Pisolithus tinctorius Marx 270</name>
    <dbReference type="NCBI Taxonomy" id="870435"/>
    <lineage>
        <taxon>Eukaryota</taxon>
        <taxon>Fungi</taxon>
        <taxon>Dikarya</taxon>
        <taxon>Basidiomycota</taxon>
        <taxon>Agaricomycotina</taxon>
        <taxon>Agaricomycetes</taxon>
        <taxon>Agaricomycetidae</taxon>
        <taxon>Boletales</taxon>
        <taxon>Sclerodermatineae</taxon>
        <taxon>Pisolithaceae</taxon>
        <taxon>Pisolithus</taxon>
    </lineage>
</organism>
<dbReference type="PANTHER" id="PTHR23048">
    <property type="entry name" value="MYOSIN LIGHT CHAIN 1, 3"/>
    <property type="match status" value="1"/>
</dbReference>
<dbReference type="InterPro" id="IPR050230">
    <property type="entry name" value="CALM/Myosin/TropC-like"/>
</dbReference>
<dbReference type="Pfam" id="PF13202">
    <property type="entry name" value="EF-hand_5"/>
    <property type="match status" value="1"/>
</dbReference>
<dbReference type="InterPro" id="IPR011992">
    <property type="entry name" value="EF-hand-dom_pair"/>
</dbReference>
<dbReference type="GO" id="GO:0016460">
    <property type="term" value="C:myosin II complex"/>
    <property type="evidence" value="ECO:0007669"/>
    <property type="project" value="TreeGrafter"/>
</dbReference>
<dbReference type="GO" id="GO:0005509">
    <property type="term" value="F:calcium ion binding"/>
    <property type="evidence" value="ECO:0007669"/>
    <property type="project" value="InterPro"/>
</dbReference>
<proteinExistence type="predicted"/>
<dbReference type="PANTHER" id="PTHR23048:SF0">
    <property type="entry name" value="CALMODULIN LIKE 3"/>
    <property type="match status" value="1"/>
</dbReference>
<gene>
    <name evidence="4" type="ORF">M404DRAFT_135244</name>
</gene>